<feature type="transmembrane region" description="Helical" evidence="6">
    <location>
        <begin position="73"/>
        <end position="92"/>
    </location>
</feature>
<dbReference type="InterPro" id="IPR006143">
    <property type="entry name" value="RND_pump_MFP"/>
</dbReference>
<dbReference type="NCBIfam" id="TIGR01730">
    <property type="entry name" value="RND_mfp"/>
    <property type="match status" value="1"/>
</dbReference>
<name>A0A239R8Z4_STREI</name>
<dbReference type="GO" id="GO:0030313">
    <property type="term" value="C:cell envelope"/>
    <property type="evidence" value="ECO:0007669"/>
    <property type="project" value="UniProtKB-SubCell"/>
</dbReference>
<dbReference type="InterPro" id="IPR058637">
    <property type="entry name" value="YknX-like_C"/>
</dbReference>
<feature type="compositionally biased region" description="Basic and acidic residues" evidence="5">
    <location>
        <begin position="440"/>
        <end position="461"/>
    </location>
</feature>
<evidence type="ECO:0000256" key="3">
    <source>
        <dbReference type="ARBA" id="ARBA00023054"/>
    </source>
</evidence>
<dbReference type="Gene3D" id="2.40.420.20">
    <property type="match status" value="1"/>
</dbReference>
<feature type="coiled-coil region" evidence="4">
    <location>
        <begin position="220"/>
        <end position="254"/>
    </location>
</feature>
<gene>
    <name evidence="10" type="ORF">SAMN05216470_0659</name>
</gene>
<evidence type="ECO:0000313" key="11">
    <source>
        <dbReference type="Proteomes" id="UP000214649"/>
    </source>
</evidence>
<evidence type="ECO:0000259" key="9">
    <source>
        <dbReference type="Pfam" id="PF25990"/>
    </source>
</evidence>
<keyword evidence="6" id="KW-1133">Transmembrane helix</keyword>
<dbReference type="Gene3D" id="2.40.30.170">
    <property type="match status" value="1"/>
</dbReference>
<reference evidence="10 11" key="1">
    <citation type="submission" date="2017-07" db="EMBL/GenBank/DDBJ databases">
        <authorList>
            <person name="Sun Z.S."/>
            <person name="Albrecht U."/>
            <person name="Echele G."/>
            <person name="Lee C.C."/>
        </authorList>
    </citation>
    <scope>NUCLEOTIDE SEQUENCE [LARGE SCALE GENOMIC DNA]</scope>
    <source>
        <strain evidence="10 11">AR3</strain>
    </source>
</reference>
<dbReference type="InterPro" id="IPR058636">
    <property type="entry name" value="Beta-barrel_YknX"/>
</dbReference>
<feature type="domain" description="YknX-like C-terminal permuted SH3-like" evidence="8">
    <location>
        <begin position="383"/>
        <end position="449"/>
    </location>
</feature>
<dbReference type="GO" id="GO:0016020">
    <property type="term" value="C:membrane"/>
    <property type="evidence" value="ECO:0007669"/>
    <property type="project" value="InterPro"/>
</dbReference>
<feature type="domain" description="YknX-like beta-barrel" evidence="9">
    <location>
        <begin position="287"/>
        <end position="374"/>
    </location>
</feature>
<feature type="region of interest" description="Disordered" evidence="5">
    <location>
        <begin position="192"/>
        <end position="218"/>
    </location>
</feature>
<dbReference type="PANTHER" id="PTHR32347">
    <property type="entry name" value="EFFLUX SYSTEM COMPONENT YKNX-RELATED"/>
    <property type="match status" value="1"/>
</dbReference>
<feature type="region of interest" description="Disordered" evidence="5">
    <location>
        <begin position="438"/>
        <end position="461"/>
    </location>
</feature>
<comment type="similarity">
    <text evidence="2">Belongs to the membrane fusion protein (MFP) (TC 8.A.1) family.</text>
</comment>
<evidence type="ECO:0000256" key="1">
    <source>
        <dbReference type="ARBA" id="ARBA00004196"/>
    </source>
</evidence>
<evidence type="ECO:0000256" key="2">
    <source>
        <dbReference type="ARBA" id="ARBA00009477"/>
    </source>
</evidence>
<evidence type="ECO:0000259" key="8">
    <source>
        <dbReference type="Pfam" id="PF25989"/>
    </source>
</evidence>
<dbReference type="AlphaFoldDB" id="A0A239R8Z4"/>
<organism evidence="10 11">
    <name type="scientific">Streptococcus equinus</name>
    <name type="common">Streptococcus bovis</name>
    <dbReference type="NCBI Taxonomy" id="1335"/>
    <lineage>
        <taxon>Bacteria</taxon>
        <taxon>Bacillati</taxon>
        <taxon>Bacillota</taxon>
        <taxon>Bacilli</taxon>
        <taxon>Lactobacillales</taxon>
        <taxon>Streptococcaceae</taxon>
        <taxon>Streptococcus</taxon>
    </lineage>
</organism>
<accession>A0A239R8Z4</accession>
<dbReference type="EMBL" id="FZRA01000002">
    <property type="protein sequence ID" value="SNU07228.1"/>
    <property type="molecule type" value="Genomic_DNA"/>
</dbReference>
<dbReference type="InterPro" id="IPR058639">
    <property type="entry name" value="BSH_YknX-like"/>
</dbReference>
<dbReference type="PANTHER" id="PTHR32347:SF14">
    <property type="entry name" value="EFFLUX SYSTEM COMPONENT YKNX-RELATED"/>
    <property type="match status" value="1"/>
</dbReference>
<protein>
    <submittedName>
        <fullName evidence="10">HlyD family secretion protein</fullName>
    </submittedName>
</protein>
<dbReference type="InterPro" id="IPR050465">
    <property type="entry name" value="UPF0194_transport"/>
</dbReference>
<evidence type="ECO:0000256" key="6">
    <source>
        <dbReference type="SAM" id="Phobius"/>
    </source>
</evidence>
<keyword evidence="6" id="KW-0812">Transmembrane</keyword>
<keyword evidence="3 4" id="KW-0175">Coiled coil</keyword>
<evidence type="ECO:0000313" key="10">
    <source>
        <dbReference type="EMBL" id="SNU07228.1"/>
    </source>
</evidence>
<dbReference type="Pfam" id="PF25990">
    <property type="entry name" value="Beta-barrel_YknX"/>
    <property type="match status" value="1"/>
</dbReference>
<feature type="domain" description="YknX-like barrel-sandwich hybrid" evidence="7">
    <location>
        <begin position="131"/>
        <end position="282"/>
    </location>
</feature>
<dbReference type="Pfam" id="PF25989">
    <property type="entry name" value="YknX_C"/>
    <property type="match status" value="1"/>
</dbReference>
<evidence type="ECO:0000256" key="5">
    <source>
        <dbReference type="SAM" id="MobiDB-lite"/>
    </source>
</evidence>
<dbReference type="Proteomes" id="UP000214649">
    <property type="component" value="Unassembled WGS sequence"/>
</dbReference>
<keyword evidence="6" id="KW-0472">Membrane</keyword>
<dbReference type="Pfam" id="PF25984">
    <property type="entry name" value="BSH_YknX"/>
    <property type="match status" value="1"/>
</dbReference>
<comment type="subcellular location">
    <subcellularLocation>
        <location evidence="1">Cell envelope</location>
    </subcellularLocation>
</comment>
<sequence>MVSAFFVFTYKLVRISANEFNYNGYKDELRFILDSKIPKMYNCSILVIQLYNKKSRKKMSRRSKSSMSKKTKITIGAAVAIFVVAGGGVMMWQQSKSSVKSEVSYSTVNVTEGTISSSTLLTGKVKASQEQYVYFDSSKGTSARPTVAVGDQITTGQQLVQYDSTAAQAAYDTAVRGLNKVGRQIDYLKKYGNLPTTSTSTDEETGEETTVTSQPTAQQTAEYNQQLQDLNDSYADAQAEVNKAQQALNETIITSDVSGTVVEVNNDIDPSSKNSQTLVHVATEGQLQVKGTLTEYDLANIKTGQNVKIKSKVYPDQEWTGTISYISNYPNQTADAATSESSNSSNSSASYDYKIDLTGDTTNLQQGFTVSVEVVNENKNKLVPVDAVSTEGDKKFVWIYDKDSKKVSKVEVALGNADASQQEILSGVEVGQSVISNPDKALKNGKKVEHVTKEDATAKEE</sequence>
<proteinExistence type="inferred from homology"/>
<dbReference type="GO" id="GO:0022857">
    <property type="term" value="F:transmembrane transporter activity"/>
    <property type="evidence" value="ECO:0007669"/>
    <property type="project" value="InterPro"/>
</dbReference>
<evidence type="ECO:0000256" key="4">
    <source>
        <dbReference type="SAM" id="Coils"/>
    </source>
</evidence>
<evidence type="ECO:0000259" key="7">
    <source>
        <dbReference type="Pfam" id="PF25984"/>
    </source>
</evidence>